<sequence length="179" mass="19289">MQVRRVVTGVGPEGRGGVVSDGPAPRSAVYDSVPGFASALIWSTAAEGRVGAGTPKDDTPQVSFVPGPGQTRLMFVTFPPDAVMMRPEFDGAAFGAEFAKNAPGLAETFEMEHPGMHTTDSIDYDVVLDGEIVLELDDGREVILRRHDVVVQHGTRHAWRNRSARPATMLFVLMGTRRG</sequence>
<evidence type="ECO:0000256" key="1">
    <source>
        <dbReference type="SAM" id="MobiDB-lite"/>
    </source>
</evidence>
<evidence type="ECO:0000259" key="2">
    <source>
        <dbReference type="Pfam" id="PF07883"/>
    </source>
</evidence>
<feature type="region of interest" description="Disordered" evidence="1">
    <location>
        <begin position="1"/>
        <end position="24"/>
    </location>
</feature>
<dbReference type="RefSeq" id="WP_173122819.1">
    <property type="nucleotide sequence ID" value="NZ_JABRWJ010000003.1"/>
</dbReference>
<name>A0ABX2EGG7_9BURK</name>
<dbReference type="EMBL" id="JABRWJ010000003">
    <property type="protein sequence ID" value="NRF67727.1"/>
    <property type="molecule type" value="Genomic_DNA"/>
</dbReference>
<dbReference type="PANTHER" id="PTHR36156:SF2">
    <property type="entry name" value="CUPIN TYPE-2 DOMAIN-CONTAINING PROTEIN"/>
    <property type="match status" value="1"/>
</dbReference>
<feature type="domain" description="Cupin type-2" evidence="2">
    <location>
        <begin position="123"/>
        <end position="172"/>
    </location>
</feature>
<dbReference type="CDD" id="cd02231">
    <property type="entry name" value="cupin_BLL6423-like"/>
    <property type="match status" value="1"/>
</dbReference>
<dbReference type="InterPro" id="IPR011051">
    <property type="entry name" value="RmlC_Cupin_sf"/>
</dbReference>
<evidence type="ECO:0000313" key="3">
    <source>
        <dbReference type="EMBL" id="NRF67727.1"/>
    </source>
</evidence>
<proteinExistence type="predicted"/>
<dbReference type="InterPro" id="IPR014710">
    <property type="entry name" value="RmlC-like_jellyroll"/>
</dbReference>
<gene>
    <name evidence="3" type="ORF">HLB44_12090</name>
</gene>
<keyword evidence="4" id="KW-1185">Reference proteome</keyword>
<reference evidence="3 4" key="1">
    <citation type="submission" date="2020-05" db="EMBL/GenBank/DDBJ databases">
        <title>Aquincola sp. isolate from soil.</title>
        <authorList>
            <person name="Han J."/>
            <person name="Kim D.-U."/>
        </authorList>
    </citation>
    <scope>NUCLEOTIDE SEQUENCE [LARGE SCALE GENOMIC DNA]</scope>
    <source>
        <strain evidence="3 4">S2</strain>
    </source>
</reference>
<protein>
    <submittedName>
        <fullName evidence="3">Cupin domain-containing protein</fullName>
    </submittedName>
</protein>
<dbReference type="InterPro" id="IPR013096">
    <property type="entry name" value="Cupin_2"/>
</dbReference>
<dbReference type="InterPro" id="IPR047142">
    <property type="entry name" value="OryJ/VirC-like"/>
</dbReference>
<dbReference type="Gene3D" id="2.60.120.10">
    <property type="entry name" value="Jelly Rolls"/>
    <property type="match status" value="1"/>
</dbReference>
<organism evidence="3 4">
    <name type="scientific">Pseudaquabacterium terrae</name>
    <dbReference type="NCBI Taxonomy" id="2732868"/>
    <lineage>
        <taxon>Bacteria</taxon>
        <taxon>Pseudomonadati</taxon>
        <taxon>Pseudomonadota</taxon>
        <taxon>Betaproteobacteria</taxon>
        <taxon>Burkholderiales</taxon>
        <taxon>Sphaerotilaceae</taxon>
        <taxon>Pseudaquabacterium</taxon>
    </lineage>
</organism>
<dbReference type="SUPFAM" id="SSF51182">
    <property type="entry name" value="RmlC-like cupins"/>
    <property type="match status" value="1"/>
</dbReference>
<dbReference type="Pfam" id="PF07883">
    <property type="entry name" value="Cupin_2"/>
    <property type="match status" value="1"/>
</dbReference>
<evidence type="ECO:0000313" key="4">
    <source>
        <dbReference type="Proteomes" id="UP000737171"/>
    </source>
</evidence>
<accession>A0ABX2EGG7</accession>
<dbReference type="PANTHER" id="PTHR36156">
    <property type="entry name" value="SLR2101 PROTEIN"/>
    <property type="match status" value="1"/>
</dbReference>
<dbReference type="Proteomes" id="UP000737171">
    <property type="component" value="Unassembled WGS sequence"/>
</dbReference>
<comment type="caution">
    <text evidence="3">The sequence shown here is derived from an EMBL/GenBank/DDBJ whole genome shotgun (WGS) entry which is preliminary data.</text>
</comment>